<sequence>NQRFDRLLAAARGGSLVAPADLRFLRKEAPDPAQTSVTGRIVSYLQNIYDSIAETLPDFRDCDDIRTTLASRGSEEIEDTYAKALSEGTHNKDEEVINELLKPTAKKKRKLRSVVVDAHKQVPLEERWLPPGATMKDYWEQMCLSDPAEAVSFSAFWK</sequence>
<organism evidence="1 2">
    <name type="scientific">Durusdinium trenchii</name>
    <dbReference type="NCBI Taxonomy" id="1381693"/>
    <lineage>
        <taxon>Eukaryota</taxon>
        <taxon>Sar</taxon>
        <taxon>Alveolata</taxon>
        <taxon>Dinophyceae</taxon>
        <taxon>Suessiales</taxon>
        <taxon>Symbiodiniaceae</taxon>
        <taxon>Durusdinium</taxon>
    </lineage>
</organism>
<feature type="non-terminal residue" evidence="1">
    <location>
        <position position="1"/>
    </location>
</feature>
<evidence type="ECO:0000313" key="2">
    <source>
        <dbReference type="Proteomes" id="UP001642484"/>
    </source>
</evidence>
<proteinExistence type="predicted"/>
<dbReference type="EMBL" id="CAXAMN010000537">
    <property type="protein sequence ID" value="CAK8989295.1"/>
    <property type="molecule type" value="Genomic_DNA"/>
</dbReference>
<reference evidence="1 2" key="1">
    <citation type="submission" date="2024-02" db="EMBL/GenBank/DDBJ databases">
        <authorList>
            <person name="Chen Y."/>
            <person name="Shah S."/>
            <person name="Dougan E. K."/>
            <person name="Thang M."/>
            <person name="Chan C."/>
        </authorList>
    </citation>
    <scope>NUCLEOTIDE SEQUENCE [LARGE SCALE GENOMIC DNA]</scope>
</reference>
<name>A0ABP0HGR6_9DINO</name>
<protein>
    <submittedName>
        <fullName evidence="1">Uncharacterized protein</fullName>
    </submittedName>
</protein>
<dbReference type="Proteomes" id="UP001642484">
    <property type="component" value="Unassembled WGS sequence"/>
</dbReference>
<comment type="caution">
    <text evidence="1">The sequence shown here is derived from an EMBL/GenBank/DDBJ whole genome shotgun (WGS) entry which is preliminary data.</text>
</comment>
<evidence type="ECO:0000313" key="1">
    <source>
        <dbReference type="EMBL" id="CAK8989295.1"/>
    </source>
</evidence>
<keyword evidence="2" id="KW-1185">Reference proteome</keyword>
<accession>A0ABP0HGR6</accession>
<feature type="non-terminal residue" evidence="1">
    <location>
        <position position="158"/>
    </location>
</feature>
<gene>
    <name evidence="1" type="ORF">CCMP2556_LOCUS1607</name>
</gene>